<evidence type="ECO:0000256" key="4">
    <source>
        <dbReference type="ARBA" id="ARBA00022691"/>
    </source>
</evidence>
<gene>
    <name evidence="6" type="ORF">V2S66_00830</name>
</gene>
<reference evidence="6 7" key="1">
    <citation type="submission" date="2023-12" db="EMBL/GenBank/DDBJ databases">
        <title>Streptomyces sp. V4-01.</title>
        <authorList>
            <person name="Somphong A."/>
            <person name="Phongsopitanun W."/>
        </authorList>
    </citation>
    <scope>NUCLEOTIDE SEQUENCE [LARGE SCALE GENOMIC DNA]</scope>
    <source>
        <strain evidence="6 7">V4-01</strain>
    </source>
</reference>
<dbReference type="InterPro" id="IPR002052">
    <property type="entry name" value="DNA_methylase_N6_adenine_CS"/>
</dbReference>
<dbReference type="Pfam" id="PF05175">
    <property type="entry name" value="MTS"/>
    <property type="match status" value="1"/>
</dbReference>
<evidence type="ECO:0000259" key="5">
    <source>
        <dbReference type="Pfam" id="PF05175"/>
    </source>
</evidence>
<dbReference type="InterPro" id="IPR029063">
    <property type="entry name" value="SAM-dependent_MTases_sf"/>
</dbReference>
<dbReference type="InterPro" id="IPR007848">
    <property type="entry name" value="Small_mtfrase_dom"/>
</dbReference>
<dbReference type="PANTHER" id="PTHR45875:SF1">
    <property type="entry name" value="METHYLTRANSFERASE N6AMT1"/>
    <property type="match status" value="1"/>
</dbReference>
<sequence>MTTATRTVPGMGLWRLPGVYHPQGDTVLLGRALRAEDLRPGADVLDIGTGSGALAVLAARMGARVTATDVSWRAVLTTKANAVRHGQRIRVRHTDLAARLGSRDGFDLVVTNPPYVPAPAGRPPARGASRAWDAGHDGRLVVDRVLAHAPRLLRPGGVLLMVHSGMCGAETTVRKLAGTGMSAEVAERALVPYGPVLTGRLAWLQARGLASQQGGGAQPIEELVVIRAERR</sequence>
<dbReference type="CDD" id="cd02440">
    <property type="entry name" value="AdoMet_MTases"/>
    <property type="match status" value="1"/>
</dbReference>
<comment type="similarity">
    <text evidence="1">Belongs to the eukaryotic/archaeal PrmC-related family.</text>
</comment>
<name>A0ABU7P3X4_9ACTN</name>
<keyword evidence="7" id="KW-1185">Reference proteome</keyword>
<feature type="domain" description="Methyltransferase small" evidence="5">
    <location>
        <begin position="28"/>
        <end position="115"/>
    </location>
</feature>
<evidence type="ECO:0000256" key="1">
    <source>
        <dbReference type="ARBA" id="ARBA00006149"/>
    </source>
</evidence>
<dbReference type="EMBL" id="JAZEWV010000001">
    <property type="protein sequence ID" value="MEE4540510.1"/>
    <property type="molecule type" value="Genomic_DNA"/>
</dbReference>
<protein>
    <submittedName>
        <fullName evidence="6">HemK2/MTQ2 family protein methyltransferase</fullName>
        <ecNumber evidence="6">2.1.1.-</ecNumber>
    </submittedName>
</protein>
<dbReference type="Gene3D" id="3.40.50.150">
    <property type="entry name" value="Vaccinia Virus protein VP39"/>
    <property type="match status" value="1"/>
</dbReference>
<dbReference type="Proteomes" id="UP001344658">
    <property type="component" value="Unassembled WGS sequence"/>
</dbReference>
<evidence type="ECO:0000256" key="3">
    <source>
        <dbReference type="ARBA" id="ARBA00022679"/>
    </source>
</evidence>
<keyword evidence="3 6" id="KW-0808">Transferase</keyword>
<evidence type="ECO:0000313" key="7">
    <source>
        <dbReference type="Proteomes" id="UP001344658"/>
    </source>
</evidence>
<dbReference type="PROSITE" id="PS00092">
    <property type="entry name" value="N6_MTASE"/>
    <property type="match status" value="1"/>
</dbReference>
<dbReference type="GO" id="GO:0008168">
    <property type="term" value="F:methyltransferase activity"/>
    <property type="evidence" value="ECO:0007669"/>
    <property type="project" value="UniProtKB-KW"/>
</dbReference>
<keyword evidence="2 6" id="KW-0489">Methyltransferase</keyword>
<evidence type="ECO:0000256" key="2">
    <source>
        <dbReference type="ARBA" id="ARBA00022603"/>
    </source>
</evidence>
<dbReference type="RefSeq" id="WP_330792282.1">
    <property type="nucleotide sequence ID" value="NZ_JAZEWV010000001.1"/>
</dbReference>
<dbReference type="GO" id="GO:0032259">
    <property type="term" value="P:methylation"/>
    <property type="evidence" value="ECO:0007669"/>
    <property type="project" value="UniProtKB-KW"/>
</dbReference>
<dbReference type="NCBIfam" id="TIGR00537">
    <property type="entry name" value="hemK_rel_arch"/>
    <property type="match status" value="1"/>
</dbReference>
<dbReference type="InterPro" id="IPR052190">
    <property type="entry name" value="Euk-Arch_PrmC-MTase"/>
</dbReference>
<dbReference type="InterPro" id="IPR004557">
    <property type="entry name" value="PrmC-related"/>
</dbReference>
<comment type="caution">
    <text evidence="6">The sequence shown here is derived from an EMBL/GenBank/DDBJ whole genome shotgun (WGS) entry which is preliminary data.</text>
</comment>
<proteinExistence type="inferred from homology"/>
<dbReference type="SUPFAM" id="SSF53335">
    <property type="entry name" value="S-adenosyl-L-methionine-dependent methyltransferases"/>
    <property type="match status" value="1"/>
</dbReference>
<evidence type="ECO:0000313" key="6">
    <source>
        <dbReference type="EMBL" id="MEE4540510.1"/>
    </source>
</evidence>
<dbReference type="PANTHER" id="PTHR45875">
    <property type="entry name" value="METHYLTRANSFERASE N6AMT1"/>
    <property type="match status" value="1"/>
</dbReference>
<accession>A0ABU7P3X4</accession>
<dbReference type="EC" id="2.1.1.-" evidence="6"/>
<keyword evidence="4" id="KW-0949">S-adenosyl-L-methionine</keyword>
<organism evidence="6 7">
    <name type="scientific">Actinacidiphila polyblastidii</name>
    <dbReference type="NCBI Taxonomy" id="3110430"/>
    <lineage>
        <taxon>Bacteria</taxon>
        <taxon>Bacillati</taxon>
        <taxon>Actinomycetota</taxon>
        <taxon>Actinomycetes</taxon>
        <taxon>Kitasatosporales</taxon>
        <taxon>Streptomycetaceae</taxon>
        <taxon>Actinacidiphila</taxon>
    </lineage>
</organism>